<keyword evidence="5" id="KW-0547">Nucleotide-binding</keyword>
<dbReference type="InterPro" id="IPR029491">
    <property type="entry name" value="Helicase_HTH"/>
</dbReference>
<evidence type="ECO:0000256" key="9">
    <source>
        <dbReference type="ARBA" id="ARBA00022833"/>
    </source>
</evidence>
<dbReference type="InterPro" id="IPR014001">
    <property type="entry name" value="Helicase_ATP-bd"/>
</dbReference>
<feature type="domain" description="Helicase C-terminal" evidence="20">
    <location>
        <begin position="215"/>
        <end position="363"/>
    </location>
</feature>
<dbReference type="InterPro" id="IPR006293">
    <property type="entry name" value="DNA_helicase_ATP-dep_RecQ_bac"/>
</dbReference>
<dbReference type="SMART" id="SM00490">
    <property type="entry name" value="HELICc"/>
    <property type="match status" value="1"/>
</dbReference>
<dbReference type="Gene3D" id="3.40.50.300">
    <property type="entry name" value="P-loop containing nucleotide triphosphate hydrolases"/>
    <property type="match status" value="2"/>
</dbReference>
<evidence type="ECO:0000256" key="5">
    <source>
        <dbReference type="ARBA" id="ARBA00022741"/>
    </source>
</evidence>
<evidence type="ECO:0000256" key="12">
    <source>
        <dbReference type="ARBA" id="ARBA00023172"/>
    </source>
</evidence>
<feature type="region of interest" description="Disordered" evidence="17">
    <location>
        <begin position="499"/>
        <end position="523"/>
    </location>
</feature>
<dbReference type="Pfam" id="PF00570">
    <property type="entry name" value="HRDC"/>
    <property type="match status" value="1"/>
</dbReference>
<dbReference type="GO" id="GO:0009432">
    <property type="term" value="P:SOS response"/>
    <property type="evidence" value="ECO:0007669"/>
    <property type="project" value="InterPro"/>
</dbReference>
<dbReference type="GO" id="GO:0006310">
    <property type="term" value="P:DNA recombination"/>
    <property type="evidence" value="ECO:0007669"/>
    <property type="project" value="UniProtKB-KW"/>
</dbReference>
<evidence type="ECO:0000256" key="10">
    <source>
        <dbReference type="ARBA" id="ARBA00022840"/>
    </source>
</evidence>
<dbReference type="InterPro" id="IPR011545">
    <property type="entry name" value="DEAD/DEAH_box_helicase_dom"/>
</dbReference>
<dbReference type="InterPro" id="IPR036388">
    <property type="entry name" value="WH-like_DNA-bd_sf"/>
</dbReference>
<keyword evidence="10" id="KW-0067">ATP-binding</keyword>
<dbReference type="CDD" id="cd18794">
    <property type="entry name" value="SF2_C_RecQ"/>
    <property type="match status" value="1"/>
</dbReference>
<accession>A0A3B0ZCX5</accession>
<comment type="cofactor">
    <cofactor evidence="2">
        <name>Zn(2+)</name>
        <dbReference type="ChEBI" id="CHEBI:29105"/>
    </cofactor>
</comment>
<dbReference type="InterPro" id="IPR002121">
    <property type="entry name" value="HRDC_dom"/>
</dbReference>
<evidence type="ECO:0000256" key="2">
    <source>
        <dbReference type="ARBA" id="ARBA00001947"/>
    </source>
</evidence>
<dbReference type="Pfam" id="PF00271">
    <property type="entry name" value="Helicase_C"/>
    <property type="match status" value="1"/>
</dbReference>
<dbReference type="InterPro" id="IPR004589">
    <property type="entry name" value="DNA_helicase_ATP-dep_RecQ"/>
</dbReference>
<feature type="domain" description="Helicase ATP-binding" evidence="19">
    <location>
        <begin position="26"/>
        <end position="194"/>
    </location>
</feature>
<keyword evidence="6" id="KW-0227">DNA damage</keyword>
<dbReference type="PANTHER" id="PTHR13710">
    <property type="entry name" value="DNA HELICASE RECQ FAMILY MEMBER"/>
    <property type="match status" value="1"/>
</dbReference>
<sequence>MNDQAQQLLNSVFGYSQFRFHQEQAIRHTISGGDALVVMPTGGGKSLCYQIPALVRNGVGIIVSPLIALMQDQVNALRQLDIKAEYLNSSLSAAQAYQVEQALLNGDLDMLYIAPERLMMERTLALFERAQLALFAIDEAHCVSQWGHDFRPEYLRLSIIKNRFPGIPCIALTATADPPTQREIIAKLELDQAEAYVSGFDRPNIQYRITEKENANNQLLNFIRKEHGGDAGIVYCLSRKKVESVAAWLNQKGITAYHYHAGLSQDMRRMHQERFINESGVVMVATIAFGMGIDKPDVRFVAHLDMPRSIEAYYQETGRAGRDGQPATAWMVYGLQDIIMLRKMLEGSEAGEERKRVERHKLEAMLGLCDIITCRRQALLLYFGEQGSEPCGNCDTCLHPVQTWDGTEAARMALSAVYRTGQRYGVNYVIDVLLGKTNKRITEQGHQTLSTFGIGKAHDAAQWRAIFRQLITQGILSVDVEGFGGLYLNEASRPVLRGEQPSHFRKQVVQERKSKKSKRHISSGDEDLWNSLCELRRNIASEQGVPPYVIFHDATLMGMVESQPQTQTQFAALSGVGQHKLEKYADVFIEKIKECSSSSVHTSNTSDETLLLLEQGLSVTEIAASRTLKEDTIYTHLAAAIGRGQVELQNVIVIHDAERKLIEDAILAHRDSAPGEPLKLRPVYDELEGAYSYGVLRCVSASL</sequence>
<keyword evidence="4" id="KW-0479">Metal-binding</keyword>
<dbReference type="InterPro" id="IPR001650">
    <property type="entry name" value="Helicase_C-like"/>
</dbReference>
<dbReference type="PROSITE" id="PS51192">
    <property type="entry name" value="HELICASE_ATP_BIND_1"/>
    <property type="match status" value="1"/>
</dbReference>
<dbReference type="PROSITE" id="PS51194">
    <property type="entry name" value="HELICASE_CTER"/>
    <property type="match status" value="1"/>
</dbReference>
<dbReference type="PROSITE" id="PS50967">
    <property type="entry name" value="HRDC"/>
    <property type="match status" value="1"/>
</dbReference>
<dbReference type="InterPro" id="IPR044876">
    <property type="entry name" value="HRDC_dom_sf"/>
</dbReference>
<dbReference type="GO" id="GO:0005737">
    <property type="term" value="C:cytoplasm"/>
    <property type="evidence" value="ECO:0007669"/>
    <property type="project" value="TreeGrafter"/>
</dbReference>
<dbReference type="GO" id="GO:0043138">
    <property type="term" value="F:3'-5' DNA helicase activity"/>
    <property type="evidence" value="ECO:0007669"/>
    <property type="project" value="UniProtKB-EC"/>
</dbReference>
<dbReference type="InterPro" id="IPR010997">
    <property type="entry name" value="HRDC-like_sf"/>
</dbReference>
<keyword evidence="11" id="KW-0238">DNA-binding</keyword>
<dbReference type="GO" id="GO:0006260">
    <property type="term" value="P:DNA replication"/>
    <property type="evidence" value="ECO:0007669"/>
    <property type="project" value="InterPro"/>
</dbReference>
<keyword evidence="8 21" id="KW-0347">Helicase</keyword>
<dbReference type="AlphaFoldDB" id="A0A3B0ZCX5"/>
<reference evidence="21" key="1">
    <citation type="submission" date="2018-06" db="EMBL/GenBank/DDBJ databases">
        <authorList>
            <person name="Zhirakovskaya E."/>
        </authorList>
    </citation>
    <scope>NUCLEOTIDE SEQUENCE</scope>
</reference>
<dbReference type="GO" id="GO:0003677">
    <property type="term" value="F:DNA binding"/>
    <property type="evidence" value="ECO:0007669"/>
    <property type="project" value="UniProtKB-KW"/>
</dbReference>
<feature type="domain" description="HRDC" evidence="18">
    <location>
        <begin position="522"/>
        <end position="602"/>
    </location>
</feature>
<dbReference type="PANTHER" id="PTHR13710:SF105">
    <property type="entry name" value="ATP-DEPENDENT DNA HELICASE Q1"/>
    <property type="match status" value="1"/>
</dbReference>
<dbReference type="InterPro" id="IPR027417">
    <property type="entry name" value="P-loop_NTPase"/>
</dbReference>
<dbReference type="SMART" id="SM00341">
    <property type="entry name" value="HRDC"/>
    <property type="match status" value="1"/>
</dbReference>
<dbReference type="FunFam" id="1.10.10.10:FF:000175">
    <property type="entry name" value="ATP-dependent DNA helicase RecQ"/>
    <property type="match status" value="1"/>
</dbReference>
<keyword evidence="14" id="KW-0413">Isomerase</keyword>
<dbReference type="Pfam" id="PF16124">
    <property type="entry name" value="RecQ_Zn_bind"/>
    <property type="match status" value="1"/>
</dbReference>
<dbReference type="CDD" id="cd17920">
    <property type="entry name" value="DEXHc_RecQ"/>
    <property type="match status" value="1"/>
</dbReference>
<dbReference type="NCBIfam" id="TIGR01389">
    <property type="entry name" value="recQ"/>
    <property type="match status" value="1"/>
</dbReference>
<dbReference type="InterPro" id="IPR032284">
    <property type="entry name" value="RecQ_Zn-bd"/>
</dbReference>
<dbReference type="EC" id="5.6.2.4" evidence="16"/>
<dbReference type="Pfam" id="PF00270">
    <property type="entry name" value="DEAD"/>
    <property type="match status" value="1"/>
</dbReference>
<evidence type="ECO:0000259" key="20">
    <source>
        <dbReference type="PROSITE" id="PS51194"/>
    </source>
</evidence>
<evidence type="ECO:0000256" key="8">
    <source>
        <dbReference type="ARBA" id="ARBA00022806"/>
    </source>
</evidence>
<dbReference type="EMBL" id="UOFO01000085">
    <property type="protein sequence ID" value="VAW86043.1"/>
    <property type="molecule type" value="Genomic_DNA"/>
</dbReference>
<keyword evidence="9" id="KW-0862">Zinc</keyword>
<dbReference type="GO" id="GO:0005524">
    <property type="term" value="F:ATP binding"/>
    <property type="evidence" value="ECO:0007669"/>
    <property type="project" value="UniProtKB-KW"/>
</dbReference>
<dbReference type="Pfam" id="PF14493">
    <property type="entry name" value="HTH_40"/>
    <property type="match status" value="1"/>
</dbReference>
<keyword evidence="7" id="KW-0378">Hydrolase</keyword>
<dbReference type="GO" id="GO:0030894">
    <property type="term" value="C:replisome"/>
    <property type="evidence" value="ECO:0007669"/>
    <property type="project" value="TreeGrafter"/>
</dbReference>
<dbReference type="GO" id="GO:0006281">
    <property type="term" value="P:DNA repair"/>
    <property type="evidence" value="ECO:0007669"/>
    <property type="project" value="UniProtKB-KW"/>
</dbReference>
<evidence type="ECO:0000313" key="21">
    <source>
        <dbReference type="EMBL" id="VAW86043.1"/>
    </source>
</evidence>
<name>A0A3B0ZCX5_9ZZZZ</name>
<evidence type="ECO:0000259" key="19">
    <source>
        <dbReference type="PROSITE" id="PS51192"/>
    </source>
</evidence>
<evidence type="ECO:0000256" key="7">
    <source>
        <dbReference type="ARBA" id="ARBA00022801"/>
    </source>
</evidence>
<dbReference type="Pfam" id="PF09382">
    <property type="entry name" value="RQC"/>
    <property type="match status" value="1"/>
</dbReference>
<dbReference type="GO" id="GO:0046872">
    <property type="term" value="F:metal ion binding"/>
    <property type="evidence" value="ECO:0007669"/>
    <property type="project" value="UniProtKB-KW"/>
</dbReference>
<dbReference type="SMART" id="SM00487">
    <property type="entry name" value="DEXDc"/>
    <property type="match status" value="1"/>
</dbReference>
<evidence type="ECO:0000259" key="18">
    <source>
        <dbReference type="PROSITE" id="PS50967"/>
    </source>
</evidence>
<organism evidence="21">
    <name type="scientific">hydrothermal vent metagenome</name>
    <dbReference type="NCBI Taxonomy" id="652676"/>
    <lineage>
        <taxon>unclassified sequences</taxon>
        <taxon>metagenomes</taxon>
        <taxon>ecological metagenomes</taxon>
    </lineage>
</organism>
<evidence type="ECO:0000256" key="6">
    <source>
        <dbReference type="ARBA" id="ARBA00022763"/>
    </source>
</evidence>
<keyword evidence="13" id="KW-0234">DNA repair</keyword>
<proteinExistence type="inferred from homology"/>
<evidence type="ECO:0000256" key="15">
    <source>
        <dbReference type="ARBA" id="ARBA00034617"/>
    </source>
</evidence>
<dbReference type="SUPFAM" id="SSF47819">
    <property type="entry name" value="HRDC-like"/>
    <property type="match status" value="1"/>
</dbReference>
<dbReference type="SMART" id="SM00956">
    <property type="entry name" value="RQC"/>
    <property type="match status" value="1"/>
</dbReference>
<dbReference type="GO" id="GO:0009378">
    <property type="term" value="F:four-way junction helicase activity"/>
    <property type="evidence" value="ECO:0007669"/>
    <property type="project" value="TreeGrafter"/>
</dbReference>
<evidence type="ECO:0000256" key="3">
    <source>
        <dbReference type="ARBA" id="ARBA00005446"/>
    </source>
</evidence>
<dbReference type="GO" id="GO:0016787">
    <property type="term" value="F:hydrolase activity"/>
    <property type="evidence" value="ECO:0007669"/>
    <property type="project" value="UniProtKB-KW"/>
</dbReference>
<evidence type="ECO:0000256" key="17">
    <source>
        <dbReference type="SAM" id="MobiDB-lite"/>
    </source>
</evidence>
<dbReference type="GO" id="GO:0043590">
    <property type="term" value="C:bacterial nucleoid"/>
    <property type="evidence" value="ECO:0007669"/>
    <property type="project" value="TreeGrafter"/>
</dbReference>
<evidence type="ECO:0000256" key="4">
    <source>
        <dbReference type="ARBA" id="ARBA00022723"/>
    </source>
</evidence>
<evidence type="ECO:0000256" key="1">
    <source>
        <dbReference type="ARBA" id="ARBA00001946"/>
    </source>
</evidence>
<evidence type="ECO:0000256" key="11">
    <source>
        <dbReference type="ARBA" id="ARBA00023125"/>
    </source>
</evidence>
<comment type="similarity">
    <text evidence="3">Belongs to the helicase family. RecQ subfamily.</text>
</comment>
<protein>
    <recommendedName>
        <fullName evidence="16">DNA 3'-5' helicase</fullName>
        <ecNumber evidence="16">5.6.2.4</ecNumber>
    </recommendedName>
</protein>
<dbReference type="FunFam" id="3.40.50.300:FF:000296">
    <property type="entry name" value="ATP-dependent DNA helicase RecQ"/>
    <property type="match status" value="1"/>
</dbReference>
<evidence type="ECO:0000256" key="13">
    <source>
        <dbReference type="ARBA" id="ARBA00023204"/>
    </source>
</evidence>
<evidence type="ECO:0000256" key="14">
    <source>
        <dbReference type="ARBA" id="ARBA00023235"/>
    </source>
</evidence>
<gene>
    <name evidence="21" type="ORF">MNBD_GAMMA16-1734</name>
</gene>
<comment type="catalytic activity">
    <reaction evidence="15">
        <text>Couples ATP hydrolysis with the unwinding of duplex DNA by translocating in the 3'-5' direction.</text>
        <dbReference type="EC" id="5.6.2.4"/>
    </reaction>
</comment>
<dbReference type="SUPFAM" id="SSF52540">
    <property type="entry name" value="P-loop containing nucleoside triphosphate hydrolases"/>
    <property type="match status" value="2"/>
</dbReference>
<dbReference type="NCBIfam" id="TIGR00614">
    <property type="entry name" value="recQ_fam"/>
    <property type="match status" value="1"/>
</dbReference>
<dbReference type="FunFam" id="3.40.50.300:FF:000156">
    <property type="entry name" value="ATP-dependent DNA helicase recQ"/>
    <property type="match status" value="1"/>
</dbReference>
<comment type="cofactor">
    <cofactor evidence="1">
        <name>Mg(2+)</name>
        <dbReference type="ChEBI" id="CHEBI:18420"/>
    </cofactor>
</comment>
<dbReference type="InterPro" id="IPR018982">
    <property type="entry name" value="RQC_domain"/>
</dbReference>
<dbReference type="Gene3D" id="1.10.10.10">
    <property type="entry name" value="Winged helix-like DNA-binding domain superfamily/Winged helix DNA-binding domain"/>
    <property type="match status" value="1"/>
</dbReference>
<dbReference type="Gene3D" id="1.10.150.80">
    <property type="entry name" value="HRDC domain"/>
    <property type="match status" value="1"/>
</dbReference>
<keyword evidence="12" id="KW-0233">DNA recombination</keyword>
<evidence type="ECO:0000256" key="16">
    <source>
        <dbReference type="ARBA" id="ARBA00034808"/>
    </source>
</evidence>